<dbReference type="EMBL" id="CAFBPJ010000020">
    <property type="protein sequence ID" value="CAB5009237.1"/>
    <property type="molecule type" value="Genomic_DNA"/>
</dbReference>
<dbReference type="InterPro" id="IPR051013">
    <property type="entry name" value="MBL_superfamily_lactonases"/>
</dbReference>
<keyword evidence="4" id="KW-0378">Hydrolase</keyword>
<keyword evidence="3" id="KW-0479">Metal-binding</keyword>
<keyword evidence="5" id="KW-0862">Zinc</keyword>
<dbReference type="InterPro" id="IPR001279">
    <property type="entry name" value="Metallo-B-lactamas"/>
</dbReference>
<evidence type="ECO:0000256" key="5">
    <source>
        <dbReference type="ARBA" id="ARBA00022833"/>
    </source>
</evidence>
<dbReference type="GO" id="GO:0046872">
    <property type="term" value="F:metal ion binding"/>
    <property type="evidence" value="ECO:0007669"/>
    <property type="project" value="UniProtKB-KW"/>
</dbReference>
<dbReference type="SMART" id="SM00849">
    <property type="entry name" value="Lactamase_B"/>
    <property type="match status" value="1"/>
</dbReference>
<dbReference type="PANTHER" id="PTHR42978">
    <property type="entry name" value="QUORUM-QUENCHING LACTONASE YTNP-RELATED-RELATED"/>
    <property type="match status" value="1"/>
</dbReference>
<name>A0A6J7PV86_9ZZZZ</name>
<reference evidence="7" key="1">
    <citation type="submission" date="2020-05" db="EMBL/GenBank/DDBJ databases">
        <authorList>
            <person name="Chiriac C."/>
            <person name="Salcher M."/>
            <person name="Ghai R."/>
            <person name="Kavagutti S V."/>
        </authorList>
    </citation>
    <scope>NUCLEOTIDE SEQUENCE</scope>
</reference>
<dbReference type="AlphaFoldDB" id="A0A6J7PV86"/>
<dbReference type="SUPFAM" id="SSF56281">
    <property type="entry name" value="Metallo-hydrolase/oxidoreductase"/>
    <property type="match status" value="1"/>
</dbReference>
<evidence type="ECO:0000256" key="1">
    <source>
        <dbReference type="ARBA" id="ARBA00001947"/>
    </source>
</evidence>
<evidence type="ECO:0000259" key="6">
    <source>
        <dbReference type="SMART" id="SM00849"/>
    </source>
</evidence>
<feature type="domain" description="Metallo-beta-lactamase" evidence="6">
    <location>
        <begin position="36"/>
        <end position="245"/>
    </location>
</feature>
<dbReference type="PANTHER" id="PTHR42978:SF2">
    <property type="entry name" value="102 KBASES UNSTABLE REGION: FROM 1 TO 119443"/>
    <property type="match status" value="1"/>
</dbReference>
<evidence type="ECO:0000256" key="2">
    <source>
        <dbReference type="ARBA" id="ARBA00007749"/>
    </source>
</evidence>
<proteinExistence type="inferred from homology"/>
<protein>
    <submittedName>
        <fullName evidence="7">Unannotated protein</fullName>
    </submittedName>
</protein>
<gene>
    <name evidence="7" type="ORF">UFOPK4092_00295</name>
</gene>
<dbReference type="GO" id="GO:0016787">
    <property type="term" value="F:hydrolase activity"/>
    <property type="evidence" value="ECO:0007669"/>
    <property type="project" value="UniProtKB-KW"/>
</dbReference>
<organism evidence="7">
    <name type="scientific">freshwater metagenome</name>
    <dbReference type="NCBI Taxonomy" id="449393"/>
    <lineage>
        <taxon>unclassified sequences</taxon>
        <taxon>metagenomes</taxon>
        <taxon>ecological metagenomes</taxon>
    </lineage>
</organism>
<evidence type="ECO:0000256" key="3">
    <source>
        <dbReference type="ARBA" id="ARBA00022723"/>
    </source>
</evidence>
<comment type="similarity">
    <text evidence="2">Belongs to the metallo-beta-lactamase superfamily.</text>
</comment>
<evidence type="ECO:0000256" key="4">
    <source>
        <dbReference type="ARBA" id="ARBA00022801"/>
    </source>
</evidence>
<accession>A0A6J7PV86</accession>
<comment type="cofactor">
    <cofactor evidence="1">
        <name>Zn(2+)</name>
        <dbReference type="ChEBI" id="CHEBI:29105"/>
    </cofactor>
</comment>
<dbReference type="Gene3D" id="3.60.15.10">
    <property type="entry name" value="Ribonuclease Z/Hydroxyacylglutathione hydrolase-like"/>
    <property type="match status" value="1"/>
</dbReference>
<dbReference type="InterPro" id="IPR036866">
    <property type="entry name" value="RibonucZ/Hydroxyglut_hydro"/>
</dbReference>
<evidence type="ECO:0000313" key="7">
    <source>
        <dbReference type="EMBL" id="CAB5009237.1"/>
    </source>
</evidence>
<sequence>MKTVVKKVYILDGGALEVEGSVMVSLNNCGNRVVIPVQMFLLETTRGYVLIDTGNDPEVIKDAESTWGVALASAAVPIMEEINHPYEQLKLLGLNADDIKMVIYTHLHHDHCGGARFFPDSLHVVQKAEYRWAFRPDRFANLPYVDTDFNHANLNWQFAEGDWHILPGVHLISTPGHTPGHQSVALWDVPDVGSVILTGDATNCRDNIEMDVPGGITSDSASAMSSIHRLTALASVADASFIVSHDMGQFEMLPKIPNALERFTDDQKAFYKHGIQTVYADVADPANVI</sequence>
<dbReference type="CDD" id="cd07729">
    <property type="entry name" value="AHL_lactonase_MBL-fold"/>
    <property type="match status" value="1"/>
</dbReference>
<dbReference type="Pfam" id="PF00753">
    <property type="entry name" value="Lactamase_B"/>
    <property type="match status" value="1"/>
</dbReference>